<organism evidence="1 2">
    <name type="scientific">Shewanella submarina</name>
    <dbReference type="NCBI Taxonomy" id="2016376"/>
    <lineage>
        <taxon>Bacteria</taxon>
        <taxon>Pseudomonadati</taxon>
        <taxon>Pseudomonadota</taxon>
        <taxon>Gammaproteobacteria</taxon>
        <taxon>Alteromonadales</taxon>
        <taxon>Shewanellaceae</taxon>
        <taxon>Shewanella</taxon>
    </lineage>
</organism>
<name>A0ABV7GDM9_9GAMM</name>
<keyword evidence="2" id="KW-1185">Reference proteome</keyword>
<proteinExistence type="predicted"/>
<gene>
    <name evidence="1" type="ORF">ACFOE0_05230</name>
</gene>
<protein>
    <submittedName>
        <fullName evidence="1">Uncharacterized protein</fullName>
    </submittedName>
</protein>
<dbReference type="RefSeq" id="WP_248935150.1">
    <property type="nucleotide sequence ID" value="NZ_JAKILF010000002.1"/>
</dbReference>
<evidence type="ECO:0000313" key="2">
    <source>
        <dbReference type="Proteomes" id="UP001595621"/>
    </source>
</evidence>
<sequence>MNAMLISEAGVSNADRWGELCDRQIEILQSLKQRFPERAEQMTNICDHWQEIRQSLKQTGKAPAIDRRKVGRT</sequence>
<dbReference type="EMBL" id="JBHRTD010000006">
    <property type="protein sequence ID" value="MFC3137591.1"/>
    <property type="molecule type" value="Genomic_DNA"/>
</dbReference>
<evidence type="ECO:0000313" key="1">
    <source>
        <dbReference type="EMBL" id="MFC3137591.1"/>
    </source>
</evidence>
<accession>A0ABV7GDM9</accession>
<reference evidence="2" key="1">
    <citation type="journal article" date="2019" name="Int. J. Syst. Evol. Microbiol.">
        <title>The Global Catalogue of Microorganisms (GCM) 10K type strain sequencing project: providing services to taxonomists for standard genome sequencing and annotation.</title>
        <authorList>
            <consortium name="The Broad Institute Genomics Platform"/>
            <consortium name="The Broad Institute Genome Sequencing Center for Infectious Disease"/>
            <person name="Wu L."/>
            <person name="Ma J."/>
        </authorList>
    </citation>
    <scope>NUCLEOTIDE SEQUENCE [LARGE SCALE GENOMIC DNA]</scope>
    <source>
        <strain evidence="2">KCTC 52277</strain>
    </source>
</reference>
<dbReference type="Proteomes" id="UP001595621">
    <property type="component" value="Unassembled WGS sequence"/>
</dbReference>
<comment type="caution">
    <text evidence="1">The sequence shown here is derived from an EMBL/GenBank/DDBJ whole genome shotgun (WGS) entry which is preliminary data.</text>
</comment>